<gene>
    <name evidence="1" type="ORF">NPIL_197611</name>
</gene>
<accession>A0A8X6UN11</accession>
<comment type="caution">
    <text evidence="1">The sequence shown here is derived from an EMBL/GenBank/DDBJ whole genome shotgun (WGS) entry which is preliminary data.</text>
</comment>
<proteinExistence type="predicted"/>
<sequence>MPRRQAGRQARAAGGGGAARCISCAWPRSQWLRASICWQIKRAVAVLAACCRRPASAARRYQAWLRGIVCATTAGAARRFCSNAGDVRAGTPPTLPAEAMQPHVDGAAVPDVPDRSIVEEIEE</sequence>
<keyword evidence="2" id="KW-1185">Reference proteome</keyword>
<name>A0A8X6UN11_NEPPI</name>
<protein>
    <submittedName>
        <fullName evidence="1">Uncharacterized protein</fullName>
    </submittedName>
</protein>
<dbReference type="EMBL" id="BMAW01128574">
    <property type="protein sequence ID" value="GFU26297.1"/>
    <property type="molecule type" value="Genomic_DNA"/>
</dbReference>
<evidence type="ECO:0000313" key="1">
    <source>
        <dbReference type="EMBL" id="GFU26297.1"/>
    </source>
</evidence>
<dbReference type="Proteomes" id="UP000887013">
    <property type="component" value="Unassembled WGS sequence"/>
</dbReference>
<evidence type="ECO:0000313" key="2">
    <source>
        <dbReference type="Proteomes" id="UP000887013"/>
    </source>
</evidence>
<reference evidence="1" key="1">
    <citation type="submission" date="2020-08" db="EMBL/GenBank/DDBJ databases">
        <title>Multicomponent nature underlies the extraordinary mechanical properties of spider dragline silk.</title>
        <authorList>
            <person name="Kono N."/>
            <person name="Nakamura H."/>
            <person name="Mori M."/>
            <person name="Yoshida Y."/>
            <person name="Ohtoshi R."/>
            <person name="Malay A.D."/>
            <person name="Moran D.A.P."/>
            <person name="Tomita M."/>
            <person name="Numata K."/>
            <person name="Arakawa K."/>
        </authorList>
    </citation>
    <scope>NUCLEOTIDE SEQUENCE</scope>
</reference>
<dbReference type="AlphaFoldDB" id="A0A8X6UN11"/>
<organism evidence="1 2">
    <name type="scientific">Nephila pilipes</name>
    <name type="common">Giant wood spider</name>
    <name type="synonym">Nephila maculata</name>
    <dbReference type="NCBI Taxonomy" id="299642"/>
    <lineage>
        <taxon>Eukaryota</taxon>
        <taxon>Metazoa</taxon>
        <taxon>Ecdysozoa</taxon>
        <taxon>Arthropoda</taxon>
        <taxon>Chelicerata</taxon>
        <taxon>Arachnida</taxon>
        <taxon>Araneae</taxon>
        <taxon>Araneomorphae</taxon>
        <taxon>Entelegynae</taxon>
        <taxon>Araneoidea</taxon>
        <taxon>Nephilidae</taxon>
        <taxon>Nephila</taxon>
    </lineage>
</organism>